<name>A0A1B7MH23_9AGAM</name>
<proteinExistence type="predicted"/>
<evidence type="ECO:0000313" key="1">
    <source>
        <dbReference type="EMBL" id="OAX31897.1"/>
    </source>
</evidence>
<reference evidence="1 2" key="1">
    <citation type="submission" date="2016-06" db="EMBL/GenBank/DDBJ databases">
        <title>Comparative genomics of the ectomycorrhizal sister species Rhizopogon vinicolor and Rhizopogon vesiculosus (Basidiomycota: Boletales) reveals a divergence of the mating type B locus.</title>
        <authorList>
            <consortium name="DOE Joint Genome Institute"/>
            <person name="Mujic A.B."/>
            <person name="Kuo A."/>
            <person name="Tritt A."/>
            <person name="Lipzen A."/>
            <person name="Chen C."/>
            <person name="Johnson J."/>
            <person name="Sharma A."/>
            <person name="Barry K."/>
            <person name="Grigoriev I.V."/>
            <person name="Spatafora J.W."/>
        </authorList>
    </citation>
    <scope>NUCLEOTIDE SEQUENCE [LARGE SCALE GENOMIC DNA]</scope>
    <source>
        <strain evidence="1 2">AM-OR11-026</strain>
    </source>
</reference>
<dbReference type="AlphaFoldDB" id="A0A1B7MH23"/>
<dbReference type="InParanoid" id="A0A1B7MH23"/>
<dbReference type="Proteomes" id="UP000092154">
    <property type="component" value="Unassembled WGS sequence"/>
</dbReference>
<dbReference type="OrthoDB" id="2674423at2759"/>
<dbReference type="EMBL" id="KV449194">
    <property type="protein sequence ID" value="OAX31897.1"/>
    <property type="molecule type" value="Genomic_DNA"/>
</dbReference>
<protein>
    <submittedName>
        <fullName evidence="1">Uncharacterized protein</fullName>
    </submittedName>
</protein>
<evidence type="ECO:0000313" key="2">
    <source>
        <dbReference type="Proteomes" id="UP000092154"/>
    </source>
</evidence>
<sequence length="301" mass="33417">MSSCLNIVLNVDVESNFKSAPKITQQLRKLFPKVFAHLDKRTALSSQSGQEEKPIWRLLNKTGQNLTIVDIAFPTGTDLAKHKGREKASVTECHLWFVTRNHIPHLVYESWNTQPIIAGSDSDCEVNSDLEFSELESTGDDEDNNSKLASSLMVLDLSDSEEPQTRDICDAKVKGKSRSFETPSLNNGMSNAKRTHAVLSPDESPTNDRVVAKRLKSETAAISGPLFLSSQSSPSFGQLNLPVTASLKHKHPEYSRPPAVVSVSESDVLWRNQPHPDDLFAPAMINPWESQYSVIPIHFLI</sequence>
<gene>
    <name evidence="1" type="ORF">K503DRAFT_860569</name>
</gene>
<organism evidence="1 2">
    <name type="scientific">Rhizopogon vinicolor AM-OR11-026</name>
    <dbReference type="NCBI Taxonomy" id="1314800"/>
    <lineage>
        <taxon>Eukaryota</taxon>
        <taxon>Fungi</taxon>
        <taxon>Dikarya</taxon>
        <taxon>Basidiomycota</taxon>
        <taxon>Agaricomycotina</taxon>
        <taxon>Agaricomycetes</taxon>
        <taxon>Agaricomycetidae</taxon>
        <taxon>Boletales</taxon>
        <taxon>Suillineae</taxon>
        <taxon>Rhizopogonaceae</taxon>
        <taxon>Rhizopogon</taxon>
    </lineage>
</organism>
<accession>A0A1B7MH23</accession>
<keyword evidence="2" id="KW-1185">Reference proteome</keyword>